<keyword evidence="4" id="KW-0239">DNA-directed DNA polymerase</keyword>
<dbReference type="Gene3D" id="1.10.132.60">
    <property type="entry name" value="DNA polymerase family B, C-terminal domain"/>
    <property type="match status" value="1"/>
</dbReference>
<keyword evidence="2" id="KW-0808">Transferase</keyword>
<keyword evidence="7" id="KW-1185">Reference proteome</keyword>
<dbReference type="SUPFAM" id="SSF56672">
    <property type="entry name" value="DNA/RNA polymerases"/>
    <property type="match status" value="1"/>
</dbReference>
<organism evidence="6 7">
    <name type="scientific">Paraglomus occultum</name>
    <dbReference type="NCBI Taxonomy" id="144539"/>
    <lineage>
        <taxon>Eukaryota</taxon>
        <taxon>Fungi</taxon>
        <taxon>Fungi incertae sedis</taxon>
        <taxon>Mucoromycota</taxon>
        <taxon>Glomeromycotina</taxon>
        <taxon>Glomeromycetes</taxon>
        <taxon>Paraglomerales</taxon>
        <taxon>Paraglomeraceae</taxon>
        <taxon>Paraglomus</taxon>
    </lineage>
</organism>
<dbReference type="EC" id="2.7.7.7" evidence="1"/>
<dbReference type="AlphaFoldDB" id="A0A9N9HB33"/>
<feature type="non-terminal residue" evidence="6">
    <location>
        <position position="1"/>
    </location>
</feature>
<dbReference type="InterPro" id="IPR042087">
    <property type="entry name" value="DNA_pol_B_thumb"/>
</dbReference>
<evidence type="ECO:0000256" key="2">
    <source>
        <dbReference type="ARBA" id="ARBA00022679"/>
    </source>
</evidence>
<dbReference type="Pfam" id="PF00136">
    <property type="entry name" value="DNA_pol_B"/>
    <property type="match status" value="1"/>
</dbReference>
<name>A0A9N9HB33_9GLOM</name>
<protein>
    <recommendedName>
        <fullName evidence="1">DNA-directed DNA polymerase</fullName>
        <ecNumber evidence="1">2.7.7.7</ecNumber>
    </recommendedName>
</protein>
<dbReference type="GO" id="GO:0000166">
    <property type="term" value="F:nucleotide binding"/>
    <property type="evidence" value="ECO:0007669"/>
    <property type="project" value="InterPro"/>
</dbReference>
<keyword evidence="3" id="KW-0548">Nucleotidyltransferase</keyword>
<proteinExistence type="predicted"/>
<comment type="caution">
    <text evidence="6">The sequence shown here is derived from an EMBL/GenBank/DDBJ whole genome shotgun (WGS) entry which is preliminary data.</text>
</comment>
<evidence type="ECO:0000256" key="4">
    <source>
        <dbReference type="ARBA" id="ARBA00022932"/>
    </source>
</evidence>
<evidence type="ECO:0000256" key="1">
    <source>
        <dbReference type="ARBA" id="ARBA00012417"/>
    </source>
</evidence>
<dbReference type="InterPro" id="IPR043502">
    <property type="entry name" value="DNA/RNA_pol_sf"/>
</dbReference>
<gene>
    <name evidence="6" type="ORF">POCULU_LOCUS10744</name>
</gene>
<dbReference type="OrthoDB" id="2407563at2759"/>
<dbReference type="GO" id="GO:0003677">
    <property type="term" value="F:DNA binding"/>
    <property type="evidence" value="ECO:0007669"/>
    <property type="project" value="InterPro"/>
</dbReference>
<reference evidence="6" key="1">
    <citation type="submission" date="2021-06" db="EMBL/GenBank/DDBJ databases">
        <authorList>
            <person name="Kallberg Y."/>
            <person name="Tangrot J."/>
            <person name="Rosling A."/>
        </authorList>
    </citation>
    <scope>NUCLEOTIDE SEQUENCE</scope>
    <source>
        <strain evidence="6">IA702</strain>
    </source>
</reference>
<dbReference type="EMBL" id="CAJVPJ010006177">
    <property type="protein sequence ID" value="CAG8666783.1"/>
    <property type="molecule type" value="Genomic_DNA"/>
</dbReference>
<sequence>SAGLSTTALVTGKKKYYGIKHIEEPNFDPNPDKLFIRGIDIVKRGKSKLFRKIGKEIMRESMEIDNNRTLYQIVEEVLKNTVKNSSEIDINECIRTYTWKPDKDNNKCFEPPYDSESLKNITDPDKLWTAKDTLAQKSAEKWIKKYIKDLRNKNKFHEADLDEIIDLYY</sequence>
<accession>A0A9N9HB33</accession>
<evidence type="ECO:0000313" key="7">
    <source>
        <dbReference type="Proteomes" id="UP000789572"/>
    </source>
</evidence>
<dbReference type="GO" id="GO:0003887">
    <property type="term" value="F:DNA-directed DNA polymerase activity"/>
    <property type="evidence" value="ECO:0007669"/>
    <property type="project" value="UniProtKB-KW"/>
</dbReference>
<evidence type="ECO:0000313" key="6">
    <source>
        <dbReference type="EMBL" id="CAG8666783.1"/>
    </source>
</evidence>
<evidence type="ECO:0000256" key="3">
    <source>
        <dbReference type="ARBA" id="ARBA00022695"/>
    </source>
</evidence>
<dbReference type="Proteomes" id="UP000789572">
    <property type="component" value="Unassembled WGS sequence"/>
</dbReference>
<dbReference type="InterPro" id="IPR006134">
    <property type="entry name" value="DNA-dir_DNA_pol_B_multi_dom"/>
</dbReference>
<evidence type="ECO:0000259" key="5">
    <source>
        <dbReference type="Pfam" id="PF00136"/>
    </source>
</evidence>
<feature type="domain" description="DNA-directed DNA polymerase family B multifunctional" evidence="5">
    <location>
        <begin position="9"/>
        <end position="92"/>
    </location>
</feature>